<accession>A0A1J5B903</accession>
<evidence type="ECO:0000313" key="12">
    <source>
        <dbReference type="EMBL" id="OIP03358.1"/>
    </source>
</evidence>
<sequence length="262" mass="29187">MWNTIFFQPLLNALIFLYNLLGQNLGLAIIGLTVLIRGALTPLTLPSLKSGQKMKELQPEINKLKEQYGKDKQEFAKKQLELFKAHGVNPAAGCLPQIIQLVVLIALYQAFNQVLQNNGSVVDNLNKVLYAPLQLSQDFVLNTKFLYLNLAQPDLFTIPALKIAGLTLNKLPGIFLILAAVVQFLSSKLMMPAVKKTAVVAQKTPGQTDDLATSMQTQMLYLFPLMTLFIGFKFPSGLVLYWLVFSLIMLVQQLLLNNGKKH</sequence>
<organism evidence="12 13">
    <name type="scientific">Candidatus Beckwithbacteria bacterium CG2_30_44_31</name>
    <dbReference type="NCBI Taxonomy" id="1805035"/>
    <lineage>
        <taxon>Bacteria</taxon>
        <taxon>Candidatus Beckwithiibacteriota</taxon>
    </lineage>
</organism>
<comment type="caution">
    <text evidence="12">The sequence shown here is derived from an EMBL/GenBank/DDBJ whole genome shotgun (WGS) entry which is preliminary data.</text>
</comment>
<dbReference type="NCBIfam" id="TIGR03592">
    <property type="entry name" value="yidC_oxa1_cterm"/>
    <property type="match status" value="1"/>
</dbReference>
<comment type="similarity">
    <text evidence="9">Belongs to the OXA1/ALB3/YidC family.</text>
</comment>
<keyword evidence="8" id="KW-0143">Chaperone</keyword>
<dbReference type="InterPro" id="IPR001708">
    <property type="entry name" value="YidC/ALB3/OXA1/COX18"/>
</dbReference>
<dbReference type="EMBL" id="MNXQ01000041">
    <property type="protein sequence ID" value="OIP03358.1"/>
    <property type="molecule type" value="Genomic_DNA"/>
</dbReference>
<evidence type="ECO:0000256" key="4">
    <source>
        <dbReference type="ARBA" id="ARBA00022692"/>
    </source>
</evidence>
<dbReference type="InterPro" id="IPR028055">
    <property type="entry name" value="YidC/Oxa/ALB_C"/>
</dbReference>
<keyword evidence="4 9" id="KW-0812">Transmembrane</keyword>
<feature type="transmembrane region" description="Helical" evidence="10">
    <location>
        <begin position="20"/>
        <end position="45"/>
    </location>
</feature>
<keyword evidence="3" id="KW-1003">Cell membrane</keyword>
<dbReference type="GO" id="GO:0015031">
    <property type="term" value="P:protein transport"/>
    <property type="evidence" value="ECO:0007669"/>
    <property type="project" value="UniProtKB-KW"/>
</dbReference>
<evidence type="ECO:0000256" key="2">
    <source>
        <dbReference type="ARBA" id="ARBA00022448"/>
    </source>
</evidence>
<gene>
    <name evidence="12" type="ORF">AUK18_02195</name>
</gene>
<keyword evidence="2" id="KW-0813">Transport</keyword>
<feature type="domain" description="Membrane insertase YidC/Oxa/ALB C-terminal" evidence="11">
    <location>
        <begin position="26"/>
        <end position="257"/>
    </location>
</feature>
<dbReference type="AlphaFoldDB" id="A0A1J5B903"/>
<keyword evidence="6 10" id="KW-1133">Transmembrane helix</keyword>
<proteinExistence type="inferred from homology"/>
<dbReference type="InterPro" id="IPR047196">
    <property type="entry name" value="YidC_ALB_C"/>
</dbReference>
<reference evidence="12 13" key="1">
    <citation type="journal article" date="2016" name="Environ. Microbiol.">
        <title>Genomic resolution of a cold subsurface aquifer community provides metabolic insights for novel microbes adapted to high CO concentrations.</title>
        <authorList>
            <person name="Probst A.J."/>
            <person name="Castelle C.J."/>
            <person name="Singh A."/>
            <person name="Brown C.T."/>
            <person name="Anantharaman K."/>
            <person name="Sharon I."/>
            <person name="Hug L.A."/>
            <person name="Burstein D."/>
            <person name="Emerson J.B."/>
            <person name="Thomas B.C."/>
            <person name="Banfield J.F."/>
        </authorList>
    </citation>
    <scope>NUCLEOTIDE SEQUENCE [LARGE SCALE GENOMIC DNA]</scope>
    <source>
        <strain evidence="12">CG2_30_44_31</strain>
    </source>
</reference>
<dbReference type="GO" id="GO:0051205">
    <property type="term" value="P:protein insertion into membrane"/>
    <property type="evidence" value="ECO:0007669"/>
    <property type="project" value="TreeGrafter"/>
</dbReference>
<keyword evidence="7 10" id="KW-0472">Membrane</keyword>
<evidence type="ECO:0000256" key="8">
    <source>
        <dbReference type="ARBA" id="ARBA00023186"/>
    </source>
</evidence>
<evidence type="ECO:0000256" key="6">
    <source>
        <dbReference type="ARBA" id="ARBA00022989"/>
    </source>
</evidence>
<dbReference type="PANTHER" id="PTHR12428">
    <property type="entry name" value="OXA1"/>
    <property type="match status" value="1"/>
</dbReference>
<evidence type="ECO:0000256" key="5">
    <source>
        <dbReference type="ARBA" id="ARBA00022927"/>
    </source>
</evidence>
<evidence type="ECO:0000259" key="11">
    <source>
        <dbReference type="Pfam" id="PF02096"/>
    </source>
</evidence>
<dbReference type="PANTHER" id="PTHR12428:SF65">
    <property type="entry name" value="CYTOCHROME C OXIDASE ASSEMBLY PROTEIN COX18, MITOCHONDRIAL"/>
    <property type="match status" value="1"/>
</dbReference>
<dbReference type="Proteomes" id="UP000183605">
    <property type="component" value="Unassembled WGS sequence"/>
</dbReference>
<evidence type="ECO:0000256" key="3">
    <source>
        <dbReference type="ARBA" id="ARBA00022475"/>
    </source>
</evidence>
<keyword evidence="5" id="KW-0653">Protein transport</keyword>
<dbReference type="GO" id="GO:0005886">
    <property type="term" value="C:plasma membrane"/>
    <property type="evidence" value="ECO:0007669"/>
    <property type="project" value="UniProtKB-SubCell"/>
</dbReference>
<evidence type="ECO:0000256" key="1">
    <source>
        <dbReference type="ARBA" id="ARBA00004651"/>
    </source>
</evidence>
<name>A0A1J5B903_9BACT</name>
<dbReference type="CDD" id="cd20070">
    <property type="entry name" value="5TM_YidC_Alb3"/>
    <property type="match status" value="1"/>
</dbReference>
<dbReference type="GO" id="GO:0032977">
    <property type="term" value="F:membrane insertase activity"/>
    <property type="evidence" value="ECO:0007669"/>
    <property type="project" value="InterPro"/>
</dbReference>
<protein>
    <recommendedName>
        <fullName evidence="11">Membrane insertase YidC/Oxa/ALB C-terminal domain-containing protein</fullName>
    </recommendedName>
</protein>
<evidence type="ECO:0000256" key="10">
    <source>
        <dbReference type="SAM" id="Phobius"/>
    </source>
</evidence>
<dbReference type="Pfam" id="PF02096">
    <property type="entry name" value="60KD_IMP"/>
    <property type="match status" value="1"/>
</dbReference>
<evidence type="ECO:0000256" key="9">
    <source>
        <dbReference type="RuleBase" id="RU003945"/>
    </source>
</evidence>
<evidence type="ECO:0000256" key="7">
    <source>
        <dbReference type="ARBA" id="ARBA00023136"/>
    </source>
</evidence>
<evidence type="ECO:0000313" key="13">
    <source>
        <dbReference type="Proteomes" id="UP000183605"/>
    </source>
</evidence>
<feature type="transmembrane region" description="Helical" evidence="10">
    <location>
        <begin position="171"/>
        <end position="190"/>
    </location>
</feature>
<comment type="subcellular location">
    <subcellularLocation>
        <location evidence="1">Cell membrane</location>
        <topology evidence="1">Multi-pass membrane protein</topology>
    </subcellularLocation>
    <subcellularLocation>
        <location evidence="9">Membrane</location>
        <topology evidence="9">Multi-pass membrane protein</topology>
    </subcellularLocation>
</comment>